<accession>A0A0B6ZL86</accession>
<dbReference type="EMBL" id="HACG01021761">
    <property type="protein sequence ID" value="CEK68626.1"/>
    <property type="molecule type" value="Transcribed_RNA"/>
</dbReference>
<proteinExistence type="predicted"/>
<gene>
    <name evidence="1" type="primary">ORF67057</name>
</gene>
<organism evidence="1">
    <name type="scientific">Arion vulgaris</name>
    <dbReference type="NCBI Taxonomy" id="1028688"/>
    <lineage>
        <taxon>Eukaryota</taxon>
        <taxon>Metazoa</taxon>
        <taxon>Spiralia</taxon>
        <taxon>Lophotrochozoa</taxon>
        <taxon>Mollusca</taxon>
        <taxon>Gastropoda</taxon>
        <taxon>Heterobranchia</taxon>
        <taxon>Euthyneura</taxon>
        <taxon>Panpulmonata</taxon>
        <taxon>Eupulmonata</taxon>
        <taxon>Stylommatophora</taxon>
        <taxon>Helicina</taxon>
        <taxon>Arionoidea</taxon>
        <taxon>Arionidae</taxon>
        <taxon>Arion</taxon>
    </lineage>
</organism>
<reference evidence="1" key="1">
    <citation type="submission" date="2014-12" db="EMBL/GenBank/DDBJ databases">
        <title>Insight into the proteome of Arion vulgaris.</title>
        <authorList>
            <person name="Aradska J."/>
            <person name="Bulat T."/>
            <person name="Smidak R."/>
            <person name="Sarate P."/>
            <person name="Gangsoo J."/>
            <person name="Sialana F."/>
            <person name="Bilban M."/>
            <person name="Lubec G."/>
        </authorList>
    </citation>
    <scope>NUCLEOTIDE SEQUENCE</scope>
    <source>
        <tissue evidence="1">Skin</tissue>
    </source>
</reference>
<feature type="non-terminal residue" evidence="1">
    <location>
        <position position="1"/>
    </location>
</feature>
<sequence>FFASLVGTSSTRALQTFSVRCDQASFMLNKKVVKDQTLMLSHAEWEDVIDVPN</sequence>
<name>A0A0B6ZL86_9EUPU</name>
<protein>
    <submittedName>
        <fullName evidence="1">Uncharacterized protein</fullName>
    </submittedName>
</protein>
<evidence type="ECO:0000313" key="1">
    <source>
        <dbReference type="EMBL" id="CEK68626.1"/>
    </source>
</evidence>
<dbReference type="AlphaFoldDB" id="A0A0B6ZL86"/>